<dbReference type="InterPro" id="IPR027417">
    <property type="entry name" value="P-loop_NTPase"/>
</dbReference>
<proteinExistence type="predicted"/>
<evidence type="ECO:0000313" key="2">
    <source>
        <dbReference type="Proteomes" id="UP000245634"/>
    </source>
</evidence>
<name>A0A316DBP1_9BACL</name>
<reference evidence="1 2" key="1">
    <citation type="submission" date="2018-05" db="EMBL/GenBank/DDBJ databases">
        <title>Genomic Encyclopedia of Type Strains, Phase IV (KMG-IV): sequencing the most valuable type-strain genomes for metagenomic binning, comparative biology and taxonomic classification.</title>
        <authorList>
            <person name="Goeker M."/>
        </authorList>
    </citation>
    <scope>NUCLEOTIDE SEQUENCE [LARGE SCALE GENOMIC DNA]</scope>
    <source>
        <strain evidence="1 2">DSM 18773</strain>
    </source>
</reference>
<dbReference type="SUPFAM" id="SSF52540">
    <property type="entry name" value="P-loop containing nucleoside triphosphate hydrolases"/>
    <property type="match status" value="1"/>
</dbReference>
<sequence>MGSNFDAMGLISEIEQEIEKGEDLRINDDKQGKYKQYIPYLKILNKKLEKDKYKFVFIGRKGIGKTTTILNLFDLINGQEELLSTGSGGTTVCEVEIRKSEEQYSYFEIIPIEDKYMNQYISDFCSAFLKTDDSSNLYVPTEIGRSIRNMLGMKVKEIESLCEQFDNFECFKDEVVRRLNLPERTNTIVKCEQDNNGKYFSDIQKKFTRINLGKEDTVKIPNKIILYATEDLIDFGGFSSVISIVDTRGIDSDIAAENEVGSFKREDILNYIDNQQDDCILIFVDSIKSAPSQEILETIKTRITKENRDNFYIFINVNGDEAEKVMTDDGVANDIQTGIDFKTDDILSKMKQERVDFNERNLIFFNSKTNSPDKKDILGMIESNGEIVKQRIFEECQDVKNAFEKLKYDFEDGGYAMKNFEELYEDIIGRTSPQNILAQVVKDFVDNEIRKIHPSRLDAINRYRGDYYAYNFYHRFSNVIEKTFDHIFGDAKNDLIKKVNEILGYKNISKLDEIDYKMFIKGFNEEYLLRRDELKALLKRNFLSSFQGSSWARAQALYGDGKGYVNNVCSIYANEIMRLDISYNLKNNFDDAWNKILQRNELVKQ</sequence>
<comment type="caution">
    <text evidence="1">The sequence shown here is derived from an EMBL/GenBank/DDBJ whole genome shotgun (WGS) entry which is preliminary data.</text>
</comment>
<dbReference type="EMBL" id="QGGL01000005">
    <property type="protein sequence ID" value="PWK14502.1"/>
    <property type="molecule type" value="Genomic_DNA"/>
</dbReference>
<gene>
    <name evidence="1" type="ORF">C7459_105269</name>
</gene>
<dbReference type="OrthoDB" id="8566588at2"/>
<keyword evidence="2" id="KW-1185">Reference proteome</keyword>
<dbReference type="Proteomes" id="UP000245634">
    <property type="component" value="Unassembled WGS sequence"/>
</dbReference>
<accession>A0A316DBP1</accession>
<evidence type="ECO:0000313" key="1">
    <source>
        <dbReference type="EMBL" id="PWK14502.1"/>
    </source>
</evidence>
<dbReference type="RefSeq" id="WP_109688056.1">
    <property type="nucleotide sequence ID" value="NZ_QGGL01000005.1"/>
</dbReference>
<organism evidence="1 2">
    <name type="scientific">Tumebacillus permanentifrigoris</name>
    <dbReference type="NCBI Taxonomy" id="378543"/>
    <lineage>
        <taxon>Bacteria</taxon>
        <taxon>Bacillati</taxon>
        <taxon>Bacillota</taxon>
        <taxon>Bacilli</taxon>
        <taxon>Bacillales</taxon>
        <taxon>Alicyclobacillaceae</taxon>
        <taxon>Tumebacillus</taxon>
    </lineage>
</organism>
<dbReference type="AlphaFoldDB" id="A0A316DBP1"/>
<protein>
    <recommendedName>
        <fullName evidence="3">Dynamin family protein</fullName>
    </recommendedName>
</protein>
<evidence type="ECO:0008006" key="3">
    <source>
        <dbReference type="Google" id="ProtNLM"/>
    </source>
</evidence>